<organism evidence="2 3">
    <name type="scientific">Phyllosticta capitalensis</name>
    <dbReference type="NCBI Taxonomy" id="121624"/>
    <lineage>
        <taxon>Eukaryota</taxon>
        <taxon>Fungi</taxon>
        <taxon>Dikarya</taxon>
        <taxon>Ascomycota</taxon>
        <taxon>Pezizomycotina</taxon>
        <taxon>Dothideomycetes</taxon>
        <taxon>Dothideomycetes incertae sedis</taxon>
        <taxon>Botryosphaeriales</taxon>
        <taxon>Phyllostictaceae</taxon>
        <taxon>Phyllosticta</taxon>
    </lineage>
</organism>
<keyword evidence="1" id="KW-1133">Transmembrane helix</keyword>
<dbReference type="EMBL" id="JBBWRZ010000010">
    <property type="protein sequence ID" value="KAK8227548.1"/>
    <property type="molecule type" value="Genomic_DNA"/>
</dbReference>
<protein>
    <submittedName>
        <fullName evidence="2">Uncharacterized protein</fullName>
    </submittedName>
</protein>
<gene>
    <name evidence="2" type="ORF">HDK90DRAFT_495392</name>
</gene>
<proteinExistence type="predicted"/>
<comment type="caution">
    <text evidence="2">The sequence shown here is derived from an EMBL/GenBank/DDBJ whole genome shotgun (WGS) entry which is preliminary data.</text>
</comment>
<dbReference type="Proteomes" id="UP001492380">
    <property type="component" value="Unassembled WGS sequence"/>
</dbReference>
<reference evidence="2 3" key="1">
    <citation type="submission" date="2024-04" db="EMBL/GenBank/DDBJ databases">
        <title>Phyllosticta paracitricarpa is synonymous to the EU quarantine fungus P. citricarpa based on phylogenomic analyses.</title>
        <authorList>
            <consortium name="Lawrence Berkeley National Laboratory"/>
            <person name="Van Ingen-Buijs V.A."/>
            <person name="Van Westerhoven A.C."/>
            <person name="Haridas S."/>
            <person name="Skiadas P."/>
            <person name="Martin F."/>
            <person name="Groenewald J.Z."/>
            <person name="Crous P.W."/>
            <person name="Seidl M.F."/>
        </authorList>
    </citation>
    <scope>NUCLEOTIDE SEQUENCE [LARGE SCALE GENOMIC DNA]</scope>
    <source>
        <strain evidence="2 3">CBS 123374</strain>
    </source>
</reference>
<accession>A0ABR1YFN4</accession>
<evidence type="ECO:0000313" key="3">
    <source>
        <dbReference type="Proteomes" id="UP001492380"/>
    </source>
</evidence>
<keyword evidence="3" id="KW-1185">Reference proteome</keyword>
<evidence type="ECO:0000256" key="1">
    <source>
        <dbReference type="SAM" id="Phobius"/>
    </source>
</evidence>
<feature type="transmembrane region" description="Helical" evidence="1">
    <location>
        <begin position="83"/>
        <end position="106"/>
    </location>
</feature>
<evidence type="ECO:0000313" key="2">
    <source>
        <dbReference type="EMBL" id="KAK8227548.1"/>
    </source>
</evidence>
<keyword evidence="1" id="KW-0812">Transmembrane</keyword>
<keyword evidence="1" id="KW-0472">Membrane</keyword>
<sequence>MRRRVDGGCHRRLLSRIGSGRKVPLLFAAVRCPFQVGLPPIPITKCETKCTLPPTCPKCTCFFRLVILALLLIQWMADLSVSSFALVPLRLLAVVLCLPTCGDVVVRM</sequence>
<name>A0ABR1YFN4_9PEZI</name>
<feature type="transmembrane region" description="Helical" evidence="1">
    <location>
        <begin position="61"/>
        <end position="77"/>
    </location>
</feature>